<dbReference type="GO" id="GO:0005886">
    <property type="term" value="C:plasma membrane"/>
    <property type="evidence" value="ECO:0007669"/>
    <property type="project" value="UniProtKB-SubCell"/>
</dbReference>
<comment type="subcellular location">
    <subcellularLocation>
        <location evidence="1">Cell membrane</location>
        <topology evidence="1">Single-pass membrane protein</topology>
    </subcellularLocation>
    <subcellularLocation>
        <location evidence="2">Cell surface</location>
    </subcellularLocation>
</comment>
<feature type="modified residue" description="N-methylphenylalanine" evidence="11">
    <location>
        <position position="10"/>
    </location>
</feature>
<protein>
    <recommendedName>
        <fullName evidence="10">ComG operon protein 3</fullName>
    </recommendedName>
</protein>
<proteinExistence type="inferred from homology"/>
<organism evidence="12 13">
    <name type="scientific">Tetzosporium hominis</name>
    <dbReference type="NCBI Taxonomy" id="2020506"/>
    <lineage>
        <taxon>Bacteria</taxon>
        <taxon>Bacillati</taxon>
        <taxon>Bacillota</taxon>
        <taxon>Bacilli</taxon>
        <taxon>Bacillales</taxon>
        <taxon>Caryophanaceae</taxon>
        <taxon>Tetzosporium</taxon>
    </lineage>
</organism>
<dbReference type="OrthoDB" id="1798043at2"/>
<evidence type="ECO:0000256" key="10">
    <source>
        <dbReference type="PIRNR" id="PIRNR029928"/>
    </source>
</evidence>
<dbReference type="InterPro" id="IPR000983">
    <property type="entry name" value="Bac_GSPG_pilin"/>
</dbReference>
<feature type="transmembrane region" description="Helical" evidence="10">
    <location>
        <begin position="12"/>
        <end position="34"/>
    </location>
</feature>
<dbReference type="Proteomes" id="UP000217065">
    <property type="component" value="Unassembled WGS sequence"/>
</dbReference>
<evidence type="ECO:0000256" key="4">
    <source>
        <dbReference type="ARBA" id="ARBA00022481"/>
    </source>
</evidence>
<dbReference type="NCBIfam" id="TIGR02532">
    <property type="entry name" value="IV_pilin_GFxxxE"/>
    <property type="match status" value="1"/>
</dbReference>
<feature type="propeptide" id="PRO_5035538563" evidence="11">
    <location>
        <begin position="1"/>
        <end position="9"/>
    </location>
</feature>
<dbReference type="NCBIfam" id="NF040999">
    <property type="entry name" value="pilin_ComGC"/>
    <property type="match status" value="1"/>
</dbReference>
<dbReference type="SUPFAM" id="SSF54523">
    <property type="entry name" value="Pili subunits"/>
    <property type="match status" value="1"/>
</dbReference>
<comment type="subunit">
    <text evidence="10">Homodimer.</text>
</comment>
<dbReference type="PRINTS" id="PR00813">
    <property type="entry name" value="BCTERIALGSPG"/>
</dbReference>
<evidence type="ECO:0000256" key="6">
    <source>
        <dbReference type="ARBA" id="ARBA00022989"/>
    </source>
</evidence>
<keyword evidence="3 10" id="KW-1003">Cell membrane</keyword>
<evidence type="ECO:0000256" key="8">
    <source>
        <dbReference type="ARBA" id="ARBA00023287"/>
    </source>
</evidence>
<comment type="function">
    <text evidence="10">Required for transformation and DNA binding.</text>
</comment>
<evidence type="ECO:0000256" key="3">
    <source>
        <dbReference type="ARBA" id="ARBA00022475"/>
    </source>
</evidence>
<dbReference type="EMBL" id="NOKQ01000187">
    <property type="protein sequence ID" value="OZS78819.1"/>
    <property type="molecule type" value="Genomic_DNA"/>
</dbReference>
<evidence type="ECO:0000256" key="7">
    <source>
        <dbReference type="ARBA" id="ARBA00023136"/>
    </source>
</evidence>
<evidence type="ECO:0000256" key="11">
    <source>
        <dbReference type="PIRSR" id="PIRSR029928-50"/>
    </source>
</evidence>
<reference evidence="12 13" key="1">
    <citation type="submission" date="2017-07" db="EMBL/GenBank/DDBJ databases">
        <title>Tetzosporium hominis gen.nov. sp.nov.</title>
        <authorList>
            <person name="Tetz G."/>
            <person name="Tetz V."/>
        </authorList>
    </citation>
    <scope>NUCLEOTIDE SEQUENCE [LARGE SCALE GENOMIC DNA]</scope>
    <source>
        <strain evidence="12 13">VT-49</strain>
    </source>
</reference>
<dbReference type="GO" id="GO:0015627">
    <property type="term" value="C:type II protein secretion system complex"/>
    <property type="evidence" value="ECO:0007669"/>
    <property type="project" value="InterPro"/>
</dbReference>
<dbReference type="Pfam" id="PF07963">
    <property type="entry name" value="N_methyl"/>
    <property type="match status" value="1"/>
</dbReference>
<keyword evidence="8 10" id="KW-0178">Competence</keyword>
<feature type="chain" id="PRO_5035538564" description="ComG operon protein 3" evidence="11">
    <location>
        <begin position="10"/>
        <end position="103"/>
    </location>
</feature>
<sequence length="103" mass="11343">MKKWLSNKGFTLVEMMVVLLIISVLLLVTIPNIARHTATIDSKGCEAYKTMLTSQVEAYKLEFKKKPELADLVSEGFVKDSNLVCPDGTELDIVAGVIGVKED</sequence>
<evidence type="ECO:0000256" key="5">
    <source>
        <dbReference type="ARBA" id="ARBA00022692"/>
    </source>
</evidence>
<dbReference type="GO" id="GO:0015628">
    <property type="term" value="P:protein secretion by the type II secretion system"/>
    <property type="evidence" value="ECO:0007669"/>
    <property type="project" value="InterPro"/>
</dbReference>
<comment type="caution">
    <text evidence="12">The sequence shown here is derived from an EMBL/GenBank/DDBJ whole genome shotgun (WGS) entry which is preliminary data.</text>
</comment>
<name>A0A264W5G8_9BACL</name>
<accession>A0A264W5G8</accession>
<dbReference type="GO" id="GO:0030420">
    <property type="term" value="P:establishment of competence for transformation"/>
    <property type="evidence" value="ECO:0007669"/>
    <property type="project" value="UniProtKB-UniRule"/>
</dbReference>
<keyword evidence="10" id="KW-0813">Transport</keyword>
<evidence type="ECO:0000313" key="13">
    <source>
        <dbReference type="Proteomes" id="UP000217065"/>
    </source>
</evidence>
<keyword evidence="13" id="KW-1185">Reference proteome</keyword>
<gene>
    <name evidence="12" type="ORF">CF394_04585</name>
</gene>
<evidence type="ECO:0000256" key="1">
    <source>
        <dbReference type="ARBA" id="ARBA00004162"/>
    </source>
</evidence>
<dbReference type="RefSeq" id="WP_094942053.1">
    <property type="nucleotide sequence ID" value="NZ_NOKQ01000187.1"/>
</dbReference>
<keyword evidence="6 10" id="KW-1133">Transmembrane helix</keyword>
<dbReference type="Gene3D" id="3.30.700.10">
    <property type="entry name" value="Glycoprotein, Type 4 Pilin"/>
    <property type="match status" value="1"/>
</dbReference>
<keyword evidence="5 10" id="KW-0812">Transmembrane</keyword>
<dbReference type="InterPro" id="IPR012902">
    <property type="entry name" value="N_methyl_site"/>
</dbReference>
<dbReference type="InterPro" id="IPR045584">
    <property type="entry name" value="Pilin-like"/>
</dbReference>
<dbReference type="InterPro" id="IPR016940">
    <property type="entry name" value="ComGC"/>
</dbReference>
<dbReference type="PROSITE" id="PS00409">
    <property type="entry name" value="PROKAR_NTER_METHYL"/>
    <property type="match status" value="1"/>
</dbReference>
<evidence type="ECO:0000313" key="12">
    <source>
        <dbReference type="EMBL" id="OZS78819.1"/>
    </source>
</evidence>
<evidence type="ECO:0000256" key="2">
    <source>
        <dbReference type="ARBA" id="ARBA00004241"/>
    </source>
</evidence>
<dbReference type="PIRSF" id="PIRSF029928">
    <property type="entry name" value="Late_competence_ComGC"/>
    <property type="match status" value="1"/>
</dbReference>
<dbReference type="GO" id="GO:0009986">
    <property type="term" value="C:cell surface"/>
    <property type="evidence" value="ECO:0007669"/>
    <property type="project" value="UniProtKB-SubCell"/>
</dbReference>
<keyword evidence="4 11" id="KW-0488">Methylation</keyword>
<dbReference type="AlphaFoldDB" id="A0A264W5G8"/>
<comment type="similarity">
    <text evidence="9 10">Belongs to the ComGC family.</text>
</comment>
<keyword evidence="7 10" id="KW-0472">Membrane</keyword>
<evidence type="ECO:0000256" key="9">
    <source>
        <dbReference type="ARBA" id="ARBA00043982"/>
    </source>
</evidence>